<proteinExistence type="predicted"/>
<evidence type="ECO:0000256" key="1">
    <source>
        <dbReference type="ARBA" id="ARBA00004123"/>
    </source>
</evidence>
<dbReference type="GO" id="GO:0005634">
    <property type="term" value="C:nucleus"/>
    <property type="evidence" value="ECO:0007669"/>
    <property type="project" value="UniProtKB-SubCell"/>
</dbReference>
<reference evidence="9" key="1">
    <citation type="submission" date="2024-06" db="EMBL/GenBank/DDBJ databases">
        <authorList>
            <person name="Liu X."/>
            <person name="Lenzi L."/>
            <person name="Haldenby T S."/>
            <person name="Uol C."/>
        </authorList>
    </citation>
    <scope>NUCLEOTIDE SEQUENCE</scope>
</reference>
<evidence type="ECO:0000259" key="8">
    <source>
        <dbReference type="PROSITE" id="PS50071"/>
    </source>
</evidence>
<dbReference type="Pfam" id="PF00046">
    <property type="entry name" value="Homeodomain"/>
    <property type="match status" value="1"/>
</dbReference>
<dbReference type="PROSITE" id="PS50071">
    <property type="entry name" value="HOMEOBOX_2"/>
    <property type="match status" value="1"/>
</dbReference>
<dbReference type="GO" id="GO:0000981">
    <property type="term" value="F:DNA-binding transcription factor activity, RNA polymerase II-specific"/>
    <property type="evidence" value="ECO:0007669"/>
    <property type="project" value="InterPro"/>
</dbReference>
<dbReference type="Gene3D" id="1.10.10.60">
    <property type="entry name" value="Homeodomain-like"/>
    <property type="match status" value="1"/>
</dbReference>
<dbReference type="CDD" id="cd00086">
    <property type="entry name" value="homeodomain"/>
    <property type="match status" value="1"/>
</dbReference>
<dbReference type="SMART" id="SM00389">
    <property type="entry name" value="HOX"/>
    <property type="match status" value="1"/>
</dbReference>
<evidence type="ECO:0000313" key="9">
    <source>
        <dbReference type="EMBL" id="CAL5137576.1"/>
    </source>
</evidence>
<accession>A0AAV2TNL5</accession>
<dbReference type="GO" id="GO:0000978">
    <property type="term" value="F:RNA polymerase II cis-regulatory region sequence-specific DNA binding"/>
    <property type="evidence" value="ECO:0007669"/>
    <property type="project" value="TreeGrafter"/>
</dbReference>
<gene>
    <name evidence="9" type="ORF">CDAUBV1_LOCUS11872</name>
</gene>
<dbReference type="InterPro" id="IPR017970">
    <property type="entry name" value="Homeobox_CS"/>
</dbReference>
<evidence type="ECO:0000256" key="4">
    <source>
        <dbReference type="ARBA" id="ARBA00023242"/>
    </source>
</evidence>
<dbReference type="AlphaFoldDB" id="A0AAV2TNL5"/>
<name>A0AAV2TNL5_CALDB</name>
<dbReference type="GO" id="GO:0030154">
    <property type="term" value="P:cell differentiation"/>
    <property type="evidence" value="ECO:0007669"/>
    <property type="project" value="TreeGrafter"/>
</dbReference>
<evidence type="ECO:0000256" key="3">
    <source>
        <dbReference type="ARBA" id="ARBA00023155"/>
    </source>
</evidence>
<organism evidence="9 10">
    <name type="scientific">Calicophoron daubneyi</name>
    <name type="common">Rumen fluke</name>
    <name type="synonym">Paramphistomum daubneyi</name>
    <dbReference type="NCBI Taxonomy" id="300641"/>
    <lineage>
        <taxon>Eukaryota</taxon>
        <taxon>Metazoa</taxon>
        <taxon>Spiralia</taxon>
        <taxon>Lophotrochozoa</taxon>
        <taxon>Platyhelminthes</taxon>
        <taxon>Trematoda</taxon>
        <taxon>Digenea</taxon>
        <taxon>Plagiorchiida</taxon>
        <taxon>Pronocephalata</taxon>
        <taxon>Paramphistomoidea</taxon>
        <taxon>Paramphistomidae</taxon>
        <taxon>Calicophoron</taxon>
    </lineage>
</organism>
<dbReference type="PROSITE" id="PS00027">
    <property type="entry name" value="HOMEOBOX_1"/>
    <property type="match status" value="1"/>
</dbReference>
<comment type="subcellular location">
    <subcellularLocation>
        <location evidence="1 5 6">Nucleus</location>
    </subcellularLocation>
</comment>
<evidence type="ECO:0000256" key="6">
    <source>
        <dbReference type="RuleBase" id="RU000682"/>
    </source>
</evidence>
<feature type="DNA-binding region" description="Homeobox" evidence="5">
    <location>
        <begin position="246"/>
        <end position="305"/>
    </location>
</feature>
<comment type="caution">
    <text evidence="9">The sequence shown here is derived from an EMBL/GenBank/DDBJ whole genome shotgun (WGS) entry which is preliminary data.</text>
</comment>
<keyword evidence="3 5" id="KW-0371">Homeobox</keyword>
<evidence type="ECO:0000313" key="10">
    <source>
        <dbReference type="Proteomes" id="UP001497525"/>
    </source>
</evidence>
<feature type="region of interest" description="Disordered" evidence="7">
    <location>
        <begin position="473"/>
        <end position="494"/>
    </location>
</feature>
<feature type="domain" description="Homeobox" evidence="8">
    <location>
        <begin position="244"/>
        <end position="304"/>
    </location>
</feature>
<dbReference type="InterPro" id="IPR001356">
    <property type="entry name" value="HD"/>
</dbReference>
<dbReference type="InterPro" id="IPR009057">
    <property type="entry name" value="Homeodomain-like_sf"/>
</dbReference>
<dbReference type="SUPFAM" id="SSF46689">
    <property type="entry name" value="Homeodomain-like"/>
    <property type="match status" value="1"/>
</dbReference>
<dbReference type="PANTHER" id="PTHR24340:SF32">
    <property type="entry name" value="HOMEOBOX PROTEIN NKX-2.3"/>
    <property type="match status" value="1"/>
</dbReference>
<evidence type="ECO:0000256" key="2">
    <source>
        <dbReference type="ARBA" id="ARBA00023125"/>
    </source>
</evidence>
<keyword evidence="2 5" id="KW-0238">DNA-binding</keyword>
<protein>
    <recommendedName>
        <fullName evidence="8">Homeobox domain-containing protein</fullName>
    </recommendedName>
</protein>
<dbReference type="InterPro" id="IPR050394">
    <property type="entry name" value="Homeobox_NK-like"/>
</dbReference>
<keyword evidence="4 5" id="KW-0539">Nucleus</keyword>
<dbReference type="Proteomes" id="UP001497525">
    <property type="component" value="Unassembled WGS sequence"/>
</dbReference>
<sequence length="684" mass="76543">MNIVFGNSSAEAADKAMKSGLESPEMGQSSMSFKHFPYATELISANGRYPFMHGNRDCDKVKTPNIHSIPPIPPETNSPHPVNACLLMQRERNFKQTNGHNLDPIQKLLDATEYGHGPVFSDVPYQGMSEGMCADPTTPYNVQHLIEKTISAHGRMRSADFLVNPPEPPNPELEVKTHFYSDRPSSSVPPVSLSQYDTCTGTFRHNHSSNAVRLEDERETPVKNSTIGRRLNSTKVDMVLMRQRSRRKPRILFSQAQIYELEYRFKQQRYLSAQEREHLAMTLKMSPQQVKIWFQNRRYKVKRQAQDKSIEQATVLQHSLRSCQLTQSDRFDNCFGEKSLPSGLDSCPVVSPPFHGANADKKFTYDWMNFFPSLNSVDNRMSSEFNRLLYQYDKVPQSLVYPFLSESWANHGSKDLNHSACLPSSSISVTSSVVSQPWDYSTIPFSSLNDNHSMQTPSTFHGLIPYADAQTSRNVNPHELGPSSPDELRNRNPIFHHSTCTPILTGLDEEAEYPVASATSDHSFNCSAAKNIPNEHGEAMEGGSGSFTDYLSNVAAKPKNTEPVTAPALSSGPFMNYEYPFSRALLYPDTTRNNSYESTHSAFSFRSCSANECTGSSDDLSGPCLSVEEPTQVSMCHAQFGKDEASPNDQNHPSPFVPHYKWESPMKVVPGITEQDVGVFQTAS</sequence>
<dbReference type="PANTHER" id="PTHR24340">
    <property type="entry name" value="HOMEOBOX PROTEIN NKX"/>
    <property type="match status" value="1"/>
</dbReference>
<evidence type="ECO:0000256" key="7">
    <source>
        <dbReference type="SAM" id="MobiDB-lite"/>
    </source>
</evidence>
<dbReference type="EMBL" id="CAXLJL010000412">
    <property type="protein sequence ID" value="CAL5137576.1"/>
    <property type="molecule type" value="Genomic_DNA"/>
</dbReference>
<evidence type="ECO:0000256" key="5">
    <source>
        <dbReference type="PROSITE-ProRule" id="PRU00108"/>
    </source>
</evidence>